<evidence type="ECO:0000313" key="2">
    <source>
        <dbReference type="Proteomes" id="UP000003836"/>
    </source>
</evidence>
<proteinExistence type="predicted"/>
<dbReference type="EMBL" id="AFWI01000155">
    <property type="protein sequence ID" value="EGU54413.1"/>
    <property type="molecule type" value="Genomic_DNA"/>
</dbReference>
<dbReference type="Proteomes" id="UP000003836">
    <property type="component" value="Unassembled WGS sequence"/>
</dbReference>
<feature type="non-terminal residue" evidence="1">
    <location>
        <position position="1"/>
    </location>
</feature>
<keyword evidence="2" id="KW-1185">Reference proteome</keyword>
<name>A0ABN0DF79_9VIBR</name>
<comment type="caution">
    <text evidence="1">The sequence shown here is derived from an EMBL/GenBank/DDBJ whole genome shotgun (WGS) entry which is preliminary data.</text>
</comment>
<sequence>GELESWRAGELESWRAGELESWRAGELESWRAGELESWRAGELIDYLPLGTSPVNTFKNKSPITLLPAPTSRKAKPDPVFQ</sequence>
<reference evidence="1 2" key="1">
    <citation type="journal article" date="2012" name="Int. J. Syst. Evol. Microbiol.">
        <title>Vibrio caribbeanicus sp. nov., isolated from the marine sponge Scleritoderma cyanea.</title>
        <authorList>
            <person name="Hoffmann M."/>
            <person name="Monday S.R."/>
            <person name="Allard M.W."/>
            <person name="Strain E.A."/>
            <person name="Whittaker P."/>
            <person name="Naum M."/>
            <person name="McCarthy P.J."/>
            <person name="Lopez J.V."/>
            <person name="Fischer M."/>
            <person name="Brown E.W."/>
        </authorList>
    </citation>
    <scope>NUCLEOTIDE SEQUENCE [LARGE SCALE GENOMIC DNA]</scope>
    <source>
        <strain evidence="1 2">ATCC 19109</strain>
    </source>
</reference>
<organism evidence="1 2">
    <name type="scientific">Vibrio tubiashii ATCC 19109</name>
    <dbReference type="NCBI Taxonomy" id="1051646"/>
    <lineage>
        <taxon>Bacteria</taxon>
        <taxon>Pseudomonadati</taxon>
        <taxon>Pseudomonadota</taxon>
        <taxon>Gammaproteobacteria</taxon>
        <taxon>Vibrionales</taxon>
        <taxon>Vibrionaceae</taxon>
        <taxon>Vibrio</taxon>
        <taxon>Vibrio oreintalis group</taxon>
    </lineage>
</organism>
<dbReference type="RefSeq" id="WP_004745411.1">
    <property type="nucleotide sequence ID" value="NZ_AFWI01000155.1"/>
</dbReference>
<protein>
    <submittedName>
        <fullName evidence="1">Uncharacterized protein</fullName>
    </submittedName>
</protein>
<evidence type="ECO:0000313" key="1">
    <source>
        <dbReference type="EMBL" id="EGU54413.1"/>
    </source>
</evidence>
<gene>
    <name evidence="1" type="ORF">VITU9109_19817</name>
</gene>
<accession>A0ABN0DF79</accession>